<keyword evidence="1" id="KW-0802">TPR repeat</keyword>
<protein>
    <submittedName>
        <fullName evidence="3">Tetratricopeptide repeat protein</fullName>
    </submittedName>
</protein>
<organism evidence="3 4">
    <name type="scientific">Roseimaritima multifibrata</name>
    <dbReference type="NCBI Taxonomy" id="1930274"/>
    <lineage>
        <taxon>Bacteria</taxon>
        <taxon>Pseudomonadati</taxon>
        <taxon>Planctomycetota</taxon>
        <taxon>Planctomycetia</taxon>
        <taxon>Pirellulales</taxon>
        <taxon>Pirellulaceae</taxon>
        <taxon>Roseimaritima</taxon>
    </lineage>
</organism>
<reference evidence="3 4" key="1">
    <citation type="submission" date="2019-02" db="EMBL/GenBank/DDBJ databases">
        <title>Deep-cultivation of Planctomycetes and their phenomic and genomic characterization uncovers novel biology.</title>
        <authorList>
            <person name="Wiegand S."/>
            <person name="Jogler M."/>
            <person name="Boedeker C."/>
            <person name="Pinto D."/>
            <person name="Vollmers J."/>
            <person name="Rivas-Marin E."/>
            <person name="Kohn T."/>
            <person name="Peeters S.H."/>
            <person name="Heuer A."/>
            <person name="Rast P."/>
            <person name="Oberbeckmann S."/>
            <person name="Bunk B."/>
            <person name="Jeske O."/>
            <person name="Meyerdierks A."/>
            <person name="Storesund J.E."/>
            <person name="Kallscheuer N."/>
            <person name="Luecker S."/>
            <person name="Lage O.M."/>
            <person name="Pohl T."/>
            <person name="Merkel B.J."/>
            <person name="Hornburger P."/>
            <person name="Mueller R.-W."/>
            <person name="Bruemmer F."/>
            <person name="Labrenz M."/>
            <person name="Spormann A.M."/>
            <person name="Op den Camp H."/>
            <person name="Overmann J."/>
            <person name="Amann R."/>
            <person name="Jetten M.S.M."/>
            <person name="Mascher T."/>
            <person name="Medema M.H."/>
            <person name="Devos D.P."/>
            <person name="Kaster A.-K."/>
            <person name="Ovreas L."/>
            <person name="Rohde M."/>
            <person name="Galperin M.Y."/>
            <person name="Jogler C."/>
        </authorList>
    </citation>
    <scope>NUCLEOTIDE SEQUENCE [LARGE SCALE GENOMIC DNA]</scope>
    <source>
        <strain evidence="3 4">FF011L</strain>
    </source>
</reference>
<name>A0A517MAZ6_9BACT</name>
<dbReference type="Pfam" id="PF13181">
    <property type="entry name" value="TPR_8"/>
    <property type="match status" value="1"/>
</dbReference>
<keyword evidence="4" id="KW-1185">Reference proteome</keyword>
<evidence type="ECO:0000313" key="4">
    <source>
        <dbReference type="Proteomes" id="UP000320672"/>
    </source>
</evidence>
<feature type="repeat" description="TPR" evidence="1">
    <location>
        <begin position="78"/>
        <end position="111"/>
    </location>
</feature>
<evidence type="ECO:0000256" key="1">
    <source>
        <dbReference type="PROSITE-ProRule" id="PRU00339"/>
    </source>
</evidence>
<accession>A0A517MAZ6</accession>
<dbReference type="SMART" id="SM00028">
    <property type="entry name" value="TPR"/>
    <property type="match status" value="4"/>
</dbReference>
<dbReference type="PROSITE" id="PS50005">
    <property type="entry name" value="TPR"/>
    <property type="match status" value="1"/>
</dbReference>
<evidence type="ECO:0000313" key="3">
    <source>
        <dbReference type="EMBL" id="QDS92058.1"/>
    </source>
</evidence>
<feature type="signal peptide" evidence="2">
    <location>
        <begin position="1"/>
        <end position="28"/>
    </location>
</feature>
<dbReference type="Gene3D" id="1.25.40.10">
    <property type="entry name" value="Tetratricopeptide repeat domain"/>
    <property type="match status" value="2"/>
</dbReference>
<dbReference type="Pfam" id="PF13174">
    <property type="entry name" value="TPR_6"/>
    <property type="match status" value="1"/>
</dbReference>
<dbReference type="SUPFAM" id="SSF48452">
    <property type="entry name" value="TPR-like"/>
    <property type="match status" value="3"/>
</dbReference>
<proteinExistence type="predicted"/>
<sequence length="654" mass="70898" precursor="true">MRKEASIHCKLLFLWGWCAILIAPVAFAQSTDLNGRLQQGLQQLAAKDYAQAHQTLQHYIDSIPSDESAAQAYQPYLLQATMANGKALTRLGQHEDALKQYLAAIEWAPKNFDRTPLQLTAADAAYRCQQWDQGASLSQQVLDTAEDARRLALARRILVACELANKHRQQAWEVLSQATESEAAGLSEFANRLGAAALGQNEVELASKAYGWILQYPTDEELQRKANLGFAWAAALGAAPPDEAAALLMGFADQYPEGEDASRALRAAATCWNQAGEPEQGNACLQQIIDSVNATDSAPLSPVVVAAAETLSANPQTADQEGLRSIRKRLFVTRDSSDNPIPASLIAASIVDAALENDESAWQRSTLAAERHPDAGEIMAATLKRLSQQGADADAERLAAYLLQKLSSTDPDASIQGKTIEAACRWAAESGKWSLLALAAEDVDTVDVAARLPSAGIRLLAEALIQTRRAAAAKRWFDAAVTAGADDFPTLVRRAELSVAMDDLTDADKNLRAAVEAAGPEDDTTLVEVLQAELLIRRARLEEARVGLERIVRMDTAAGPVRCRAQWLIGETFLLQQRYSEAIDAYRIVETLDSPPGNWTAVALVQAGKSFEKLGRHRDAATCYSGLLQRFADSEHALVARDRLAVIGADTQRR</sequence>
<dbReference type="Proteomes" id="UP000320672">
    <property type="component" value="Chromosome"/>
</dbReference>
<dbReference type="InterPro" id="IPR011990">
    <property type="entry name" value="TPR-like_helical_dom_sf"/>
</dbReference>
<dbReference type="InterPro" id="IPR019734">
    <property type="entry name" value="TPR_rpt"/>
</dbReference>
<keyword evidence="2" id="KW-0732">Signal</keyword>
<dbReference type="AlphaFoldDB" id="A0A517MAZ6"/>
<dbReference type="EMBL" id="CP036262">
    <property type="protein sequence ID" value="QDS92058.1"/>
    <property type="molecule type" value="Genomic_DNA"/>
</dbReference>
<dbReference type="KEGG" id="rml:FF011L_07940"/>
<gene>
    <name evidence="3" type="ORF">FF011L_07940</name>
</gene>
<dbReference type="OrthoDB" id="225691at2"/>
<dbReference type="RefSeq" id="WP_145350246.1">
    <property type="nucleotide sequence ID" value="NZ_CP036262.1"/>
</dbReference>
<feature type="chain" id="PRO_5021737036" evidence="2">
    <location>
        <begin position="29"/>
        <end position="654"/>
    </location>
</feature>
<evidence type="ECO:0000256" key="2">
    <source>
        <dbReference type="SAM" id="SignalP"/>
    </source>
</evidence>